<dbReference type="Proteomes" id="UP000061432">
    <property type="component" value="Chromosome"/>
</dbReference>
<dbReference type="EMBL" id="AP014704">
    <property type="protein sequence ID" value="BAQ45825.1"/>
    <property type="molecule type" value="Genomic_DNA"/>
</dbReference>
<sequence length="166" mass="17559">MIQVPVEVRREMRLLAASEGRPVSDLYVEAARAYLAARERVVTEPTPIPAAPAREAPVSDPSVSAALARQEKALGEIGRKLDLALRPEGRLAGAVTARAIAVTLAALTRAGPDGETPGTLNKACAEQDLDMNAAMDARSFLRNAGLVQFKANRWFLRSPEAGSGSG</sequence>
<gene>
    <name evidence="1" type="ORF">Maq22A_c12955</name>
</gene>
<organism evidence="1 2">
    <name type="scientific">Methylobacterium aquaticum</name>
    <dbReference type="NCBI Taxonomy" id="270351"/>
    <lineage>
        <taxon>Bacteria</taxon>
        <taxon>Pseudomonadati</taxon>
        <taxon>Pseudomonadota</taxon>
        <taxon>Alphaproteobacteria</taxon>
        <taxon>Hyphomicrobiales</taxon>
        <taxon>Methylobacteriaceae</taxon>
        <taxon>Methylobacterium</taxon>
    </lineage>
</organism>
<name>A0A0C6FSM7_9HYPH</name>
<dbReference type="KEGG" id="maqu:Maq22A_c12955"/>
<dbReference type="AlphaFoldDB" id="A0A0C6FSM7"/>
<reference evidence="1 2" key="1">
    <citation type="journal article" date="2015" name="Genome Announc.">
        <title>Complete Genome Sequence of Methylobacterium aquaticum Strain 22A, Isolated from Racomitrium japonicum Moss.</title>
        <authorList>
            <person name="Tani A."/>
            <person name="Ogura Y."/>
            <person name="Hayashi T."/>
            <person name="Kimbara K."/>
        </authorList>
    </citation>
    <scope>NUCLEOTIDE SEQUENCE [LARGE SCALE GENOMIC DNA]</scope>
    <source>
        <strain evidence="1 2">MA-22A</strain>
    </source>
</reference>
<reference evidence="2" key="2">
    <citation type="submission" date="2015-01" db="EMBL/GenBank/DDBJ databases">
        <title>Complete genome sequence of Methylobacterium aquaticum strain 22A.</title>
        <authorList>
            <person name="Tani A."/>
            <person name="Ogura Y."/>
            <person name="Hayashi T."/>
        </authorList>
    </citation>
    <scope>NUCLEOTIDE SEQUENCE [LARGE SCALE GENOMIC DNA]</scope>
    <source>
        <strain evidence="2">MA-22A</strain>
    </source>
</reference>
<evidence type="ECO:0000313" key="2">
    <source>
        <dbReference type="Proteomes" id="UP000061432"/>
    </source>
</evidence>
<protein>
    <submittedName>
        <fullName evidence="1">Uncharacterized protein</fullName>
    </submittedName>
</protein>
<dbReference type="PATRIC" id="fig|270351.10.peg.2503"/>
<evidence type="ECO:0000313" key="1">
    <source>
        <dbReference type="EMBL" id="BAQ45825.1"/>
    </source>
</evidence>
<accession>A0A0C6FSM7</accession>
<proteinExistence type="predicted"/>